<evidence type="ECO:0000313" key="8">
    <source>
        <dbReference type="Proteomes" id="UP001596071"/>
    </source>
</evidence>
<dbReference type="SUPFAM" id="SSF47807">
    <property type="entry name" value="5' to 3' exonuclease, C-terminal subdomain"/>
    <property type="match status" value="1"/>
</dbReference>
<evidence type="ECO:0000313" key="7">
    <source>
        <dbReference type="EMBL" id="MFC5602549.1"/>
    </source>
</evidence>
<dbReference type="EMBL" id="JBHSNP010000009">
    <property type="protein sequence ID" value="MFC5602549.1"/>
    <property type="molecule type" value="Genomic_DNA"/>
</dbReference>
<organism evidence="7 8">
    <name type="scientific">Sporosarcina koreensis</name>
    <dbReference type="NCBI Taxonomy" id="334735"/>
    <lineage>
        <taxon>Bacteria</taxon>
        <taxon>Bacillati</taxon>
        <taxon>Bacillota</taxon>
        <taxon>Bacilli</taxon>
        <taxon>Bacillales</taxon>
        <taxon>Caryophanaceae</taxon>
        <taxon>Sporosarcina</taxon>
    </lineage>
</organism>
<dbReference type="SUPFAM" id="SSF88723">
    <property type="entry name" value="PIN domain-like"/>
    <property type="match status" value="1"/>
</dbReference>
<dbReference type="Gene3D" id="3.40.50.1010">
    <property type="entry name" value="5'-nuclease"/>
    <property type="match status" value="1"/>
</dbReference>
<dbReference type="Proteomes" id="UP001596071">
    <property type="component" value="Unassembled WGS sequence"/>
</dbReference>
<keyword evidence="8" id="KW-1185">Reference proteome</keyword>
<dbReference type="GO" id="GO:0004527">
    <property type="term" value="F:exonuclease activity"/>
    <property type="evidence" value="ECO:0007669"/>
    <property type="project" value="UniProtKB-KW"/>
</dbReference>
<dbReference type="InterPro" id="IPR020045">
    <property type="entry name" value="DNA_polI_H3TH"/>
</dbReference>
<evidence type="ECO:0000256" key="2">
    <source>
        <dbReference type="ARBA" id="ARBA00022801"/>
    </source>
</evidence>
<dbReference type="Pfam" id="PF01367">
    <property type="entry name" value="5_3_exonuc"/>
    <property type="match status" value="1"/>
</dbReference>
<keyword evidence="1" id="KW-0540">Nuclease</keyword>
<proteinExistence type="predicted"/>
<dbReference type="Gene3D" id="1.10.150.20">
    <property type="entry name" value="5' to 3' exonuclease, C-terminal subdomain"/>
    <property type="match status" value="1"/>
</dbReference>
<evidence type="ECO:0000256" key="5">
    <source>
        <dbReference type="ARBA" id="ARBA00050026"/>
    </source>
</evidence>
<comment type="caution">
    <text evidence="7">The sequence shown here is derived from an EMBL/GenBank/DDBJ whole genome shotgun (WGS) entry which is preliminary data.</text>
</comment>
<dbReference type="SMART" id="SM00279">
    <property type="entry name" value="HhH2"/>
    <property type="match status" value="1"/>
</dbReference>
<evidence type="ECO:0000259" key="6">
    <source>
        <dbReference type="SMART" id="SM00475"/>
    </source>
</evidence>
<dbReference type="CDD" id="cd09898">
    <property type="entry name" value="H3TH_53EXO"/>
    <property type="match status" value="1"/>
</dbReference>
<dbReference type="InterPro" id="IPR036279">
    <property type="entry name" value="5-3_exonuclease_C_sf"/>
</dbReference>
<dbReference type="InterPro" id="IPR038969">
    <property type="entry name" value="FEN"/>
</dbReference>
<dbReference type="InterPro" id="IPR020046">
    <property type="entry name" value="5-3_exonucl_a-hlix_arch_N"/>
</dbReference>
<accession>A0ABW0TU45</accession>
<dbReference type="InterPro" id="IPR002421">
    <property type="entry name" value="5-3_exonuclease"/>
</dbReference>
<dbReference type="Pfam" id="PF02739">
    <property type="entry name" value="5_3_exonuc_N"/>
    <property type="match status" value="1"/>
</dbReference>
<evidence type="ECO:0000256" key="4">
    <source>
        <dbReference type="ARBA" id="ARBA00049957"/>
    </source>
</evidence>
<keyword evidence="2" id="KW-0378">Hydrolase</keyword>
<dbReference type="RefSeq" id="WP_381442657.1">
    <property type="nucleotide sequence ID" value="NZ_JBHSNP010000009.1"/>
</dbReference>
<evidence type="ECO:0000256" key="1">
    <source>
        <dbReference type="ARBA" id="ARBA00022722"/>
    </source>
</evidence>
<dbReference type="InterPro" id="IPR029060">
    <property type="entry name" value="PIN-like_dom_sf"/>
</dbReference>
<name>A0ABW0TU45_9BACL</name>
<dbReference type="CDD" id="cd09859">
    <property type="entry name" value="PIN_53EXO"/>
    <property type="match status" value="1"/>
</dbReference>
<comment type="function">
    <text evidence="4">5'-3' exonuclease acting preferentially on double-stranded DNA.</text>
</comment>
<feature type="domain" description="5'-3' exonuclease" evidence="6">
    <location>
        <begin position="5"/>
        <end position="268"/>
    </location>
</feature>
<sequence length="298" mass="33434">MTGEQKPHILLIDGMALLFRSFFATSAMGHFFPNDDGVPTNGVQGFARHAMTAASIFNPTHMAVCWDMGAHTFRNDLFDGYKANRPEPAPELVPQFDMTREVSELIGWKNYGIPGMEADDLIGSLVCEWEGKADITIVTGDKDLLQLLRPGVKIAFMKKGYNVYDIYSEERFVEEYEIAPERFVEVKAFTGDTSDGYPGVKGIGPKTALKLVKEYGTVEDVIESLHELTPGMRKKIEEDMEMLHLSKKLAQIHCELEFNDPIEQLSLPDFSGAREPLGEKGYTMILRQMNSLFPELIA</sequence>
<dbReference type="InterPro" id="IPR008918">
    <property type="entry name" value="HhH2"/>
</dbReference>
<keyword evidence="3" id="KW-0238">DNA-binding</keyword>
<dbReference type="SMART" id="SM00475">
    <property type="entry name" value="53EXOc"/>
    <property type="match status" value="1"/>
</dbReference>
<dbReference type="PANTHER" id="PTHR42646:SF2">
    <property type="entry name" value="5'-3' EXONUCLEASE FAMILY PROTEIN"/>
    <property type="match status" value="1"/>
</dbReference>
<reference evidence="8" key="1">
    <citation type="journal article" date="2019" name="Int. J. Syst. Evol. Microbiol.">
        <title>The Global Catalogue of Microorganisms (GCM) 10K type strain sequencing project: providing services to taxonomists for standard genome sequencing and annotation.</title>
        <authorList>
            <consortium name="The Broad Institute Genomics Platform"/>
            <consortium name="The Broad Institute Genome Sequencing Center for Infectious Disease"/>
            <person name="Wu L."/>
            <person name="Ma J."/>
        </authorList>
    </citation>
    <scope>NUCLEOTIDE SEQUENCE [LARGE SCALE GENOMIC DNA]</scope>
    <source>
        <strain evidence="8">KACC 11299</strain>
    </source>
</reference>
<evidence type="ECO:0000256" key="3">
    <source>
        <dbReference type="ARBA" id="ARBA00023125"/>
    </source>
</evidence>
<gene>
    <name evidence="7" type="ORF">ACFPTP_04895</name>
</gene>
<dbReference type="PANTHER" id="PTHR42646">
    <property type="entry name" value="FLAP ENDONUCLEASE XNI"/>
    <property type="match status" value="1"/>
</dbReference>
<keyword evidence="7" id="KW-0269">Exonuclease</keyword>
<protein>
    <recommendedName>
        <fullName evidence="5">5'-3' exonuclease</fullName>
    </recommendedName>
</protein>